<evidence type="ECO:0008006" key="5">
    <source>
        <dbReference type="Google" id="ProtNLM"/>
    </source>
</evidence>
<dbReference type="PROSITE" id="PS51375">
    <property type="entry name" value="PPR"/>
    <property type="match status" value="6"/>
</dbReference>
<dbReference type="Pfam" id="PF13812">
    <property type="entry name" value="PPR_3"/>
    <property type="match status" value="1"/>
</dbReference>
<gene>
    <name evidence="4" type="ORF">EJD97_021948</name>
</gene>
<feature type="repeat" description="PPR" evidence="3">
    <location>
        <begin position="381"/>
        <end position="415"/>
    </location>
</feature>
<comment type="caution">
    <text evidence="4">The sequence shown here is derived from an EMBL/GenBank/DDBJ whole genome shotgun (WGS) entry which is preliminary data.</text>
</comment>
<feature type="repeat" description="PPR" evidence="3">
    <location>
        <begin position="206"/>
        <end position="240"/>
    </location>
</feature>
<proteinExistence type="inferred from homology"/>
<dbReference type="PANTHER" id="PTHR47447:SF17">
    <property type="entry name" value="OS12G0638900 PROTEIN"/>
    <property type="match status" value="1"/>
</dbReference>
<evidence type="ECO:0000256" key="2">
    <source>
        <dbReference type="ARBA" id="ARBA00022737"/>
    </source>
</evidence>
<dbReference type="PANTHER" id="PTHR47447">
    <property type="entry name" value="OS03G0856100 PROTEIN"/>
    <property type="match status" value="1"/>
</dbReference>
<comment type="similarity">
    <text evidence="1">Belongs to the PPR family. P subfamily.</text>
</comment>
<organism evidence="4">
    <name type="scientific">Solanum chilense</name>
    <name type="common">Tomato</name>
    <name type="synonym">Lycopersicon chilense</name>
    <dbReference type="NCBI Taxonomy" id="4083"/>
    <lineage>
        <taxon>Eukaryota</taxon>
        <taxon>Viridiplantae</taxon>
        <taxon>Streptophyta</taxon>
        <taxon>Embryophyta</taxon>
        <taxon>Tracheophyta</taxon>
        <taxon>Spermatophyta</taxon>
        <taxon>Magnoliopsida</taxon>
        <taxon>eudicotyledons</taxon>
        <taxon>Gunneridae</taxon>
        <taxon>Pentapetalae</taxon>
        <taxon>asterids</taxon>
        <taxon>lamiids</taxon>
        <taxon>Solanales</taxon>
        <taxon>Solanaceae</taxon>
        <taxon>Solanoideae</taxon>
        <taxon>Solaneae</taxon>
        <taxon>Solanum</taxon>
        <taxon>Solanum subgen. Lycopersicon</taxon>
    </lineage>
</organism>
<name>A0A6N2AWI2_SOLCI</name>
<dbReference type="EMBL" id="RXGB01006800">
    <property type="protein sequence ID" value="TMW86108.1"/>
    <property type="molecule type" value="Genomic_DNA"/>
</dbReference>
<dbReference type="NCBIfam" id="TIGR00756">
    <property type="entry name" value="PPR"/>
    <property type="match status" value="5"/>
</dbReference>
<protein>
    <recommendedName>
        <fullName evidence="5">Pentacotripeptide-repeat region of PRORP domain-containing protein</fullName>
    </recommendedName>
</protein>
<dbReference type="Gene3D" id="1.25.40.10">
    <property type="entry name" value="Tetratricopeptide repeat domain"/>
    <property type="match status" value="4"/>
</dbReference>
<feature type="repeat" description="PPR" evidence="3">
    <location>
        <begin position="451"/>
        <end position="485"/>
    </location>
</feature>
<feature type="repeat" description="PPR" evidence="3">
    <location>
        <begin position="346"/>
        <end position="380"/>
    </location>
</feature>
<evidence type="ECO:0000256" key="1">
    <source>
        <dbReference type="ARBA" id="ARBA00007626"/>
    </source>
</evidence>
<reference evidence="4" key="1">
    <citation type="submission" date="2019-05" db="EMBL/GenBank/DDBJ databases">
        <title>The de novo reference genome and transcriptome assemblies of the wild tomato species Solanum chilense.</title>
        <authorList>
            <person name="Stam R."/>
            <person name="Nosenko T."/>
            <person name="Hoerger A.C."/>
            <person name="Stephan W."/>
            <person name="Seidel M.A."/>
            <person name="Kuhn J.M.M."/>
            <person name="Haberer G."/>
            <person name="Tellier A."/>
        </authorList>
    </citation>
    <scope>NUCLEOTIDE SEQUENCE</scope>
    <source>
        <tissue evidence="4">Mature leaves</tissue>
    </source>
</reference>
<feature type="repeat" description="PPR" evidence="3">
    <location>
        <begin position="486"/>
        <end position="520"/>
    </location>
</feature>
<dbReference type="AlphaFoldDB" id="A0A6N2AWI2"/>
<evidence type="ECO:0000256" key="3">
    <source>
        <dbReference type="PROSITE-ProRule" id="PRU00708"/>
    </source>
</evidence>
<evidence type="ECO:0000313" key="4">
    <source>
        <dbReference type="EMBL" id="TMW86108.1"/>
    </source>
</evidence>
<dbReference type="Pfam" id="PF13041">
    <property type="entry name" value="PPR_2"/>
    <property type="match status" value="1"/>
</dbReference>
<sequence length="556" mass="63556">MGKKMNLSPRIISPLASNLLTKTSHFYTQFHQNPYSTHSLQALQNSPNSNNPIITSICNSLRRGENWQVLTKKFQSFHFTDPIVQEVLLQLKEPHDAKNALSFFHWSAKSFNSRHGVFIYCIIIHILAKSKLVRHANALIESVLRKESGVDEHVFSVLDCLIGSYKLADSCSFVFDLFVQCCAKLRMIDKGLDVCKLLDGNGFMLSLISYNTLLHVVQKSEKTSMVWGIYEYMIEKRIYPNEMTTRIMISALCKQGRLQRFLDVVEKSHGKRYRPGVVVNTCLICGMIEEGRIEDGLRLMRRMLQKNMILDTISCSLIVLAKVKMRDLESAWGVYDEMLRRGFEGNALVYDSFIGAYCEEKRIDEAIKLMDEMECLNMKPFSETFNHLIKVCSEVGRLEESLKICDKMIGNGLLPSCLSFNALVAKLCENGSAKCANKILTTLMDKGFIPDQSIYSYLIVGYANVGDVEGALKLYYEMQYRSISPNTSIFDYLIIALCECGRLKEADEFLSVMIGQSLRPSIHVYKKLIARHLERGDETRANYLYRQRHTEIDNIQ</sequence>
<accession>A0A6N2AWI2</accession>
<keyword evidence="2" id="KW-0677">Repeat</keyword>
<feature type="repeat" description="PPR" evidence="3">
    <location>
        <begin position="311"/>
        <end position="345"/>
    </location>
</feature>
<dbReference type="InterPro" id="IPR002885">
    <property type="entry name" value="PPR_rpt"/>
</dbReference>
<dbReference type="Pfam" id="PF01535">
    <property type="entry name" value="PPR"/>
    <property type="match status" value="4"/>
</dbReference>
<dbReference type="InterPro" id="IPR011990">
    <property type="entry name" value="TPR-like_helical_dom_sf"/>
</dbReference>